<dbReference type="InterPro" id="IPR002028">
    <property type="entry name" value="Trp_synthase_suA"/>
</dbReference>
<keyword evidence="10" id="KW-1185">Reference proteome</keyword>
<organism evidence="9 10">
    <name type="scientific">Petromyces alliaceus</name>
    <name type="common">Aspergillus alliaceus</name>
    <dbReference type="NCBI Taxonomy" id="209559"/>
    <lineage>
        <taxon>Eukaryota</taxon>
        <taxon>Fungi</taxon>
        <taxon>Dikarya</taxon>
        <taxon>Ascomycota</taxon>
        <taxon>Pezizomycotina</taxon>
        <taxon>Eurotiomycetes</taxon>
        <taxon>Eurotiomycetidae</taxon>
        <taxon>Eurotiales</taxon>
        <taxon>Aspergillaceae</taxon>
        <taxon>Aspergillus</taxon>
        <taxon>Aspergillus subgen. Circumdati</taxon>
    </lineage>
</organism>
<evidence type="ECO:0000256" key="2">
    <source>
        <dbReference type="ARBA" id="ARBA00011270"/>
    </source>
</evidence>
<reference evidence="9 10" key="1">
    <citation type="submission" date="2019-04" db="EMBL/GenBank/DDBJ databases">
        <title>Aspergillus burnettii sp. nov., novel species from soil in southeast Queensland.</title>
        <authorList>
            <person name="Gilchrist C.L.M."/>
            <person name="Pitt J.I."/>
            <person name="Lange L."/>
            <person name="Lacey H.J."/>
            <person name="Vuong D."/>
            <person name="Midgley D.J."/>
            <person name="Greenfield P."/>
            <person name="Bradbury M."/>
            <person name="Lacey E."/>
            <person name="Busk P.K."/>
            <person name="Pilgaard B."/>
            <person name="Chooi Y.H."/>
            <person name="Piggott A.M."/>
        </authorList>
    </citation>
    <scope>NUCLEOTIDE SEQUENCE [LARGE SCALE GENOMIC DNA]</scope>
    <source>
        <strain evidence="9 10">FRR 5400</strain>
    </source>
</reference>
<dbReference type="PANTHER" id="PTHR43406">
    <property type="entry name" value="TRYPTOPHAN SYNTHASE, ALPHA CHAIN"/>
    <property type="match status" value="1"/>
</dbReference>
<evidence type="ECO:0000256" key="7">
    <source>
        <dbReference type="ARBA" id="ARBA00023239"/>
    </source>
</evidence>
<evidence type="ECO:0000256" key="1">
    <source>
        <dbReference type="ARBA" id="ARBA00004733"/>
    </source>
</evidence>
<dbReference type="UniPathway" id="UPA00035">
    <property type="reaction ID" value="UER00044"/>
</dbReference>
<dbReference type="InterPro" id="IPR013785">
    <property type="entry name" value="Aldolase_TIM"/>
</dbReference>
<dbReference type="GO" id="GO:0005829">
    <property type="term" value="C:cytosol"/>
    <property type="evidence" value="ECO:0007669"/>
    <property type="project" value="TreeGrafter"/>
</dbReference>
<evidence type="ECO:0000256" key="5">
    <source>
        <dbReference type="ARBA" id="ARBA00022822"/>
    </source>
</evidence>
<keyword evidence="4" id="KW-0028">Amino-acid biosynthesis</keyword>
<comment type="pathway">
    <text evidence="1">Amino-acid biosynthesis; L-tryptophan biosynthesis; L-tryptophan from chorismate: step 5/5.</text>
</comment>
<comment type="catalytic activity">
    <reaction evidence="8">
        <text>(1S,2R)-1-C-(indol-3-yl)glycerol 3-phosphate + L-serine = D-glyceraldehyde 3-phosphate + L-tryptophan + H2O</text>
        <dbReference type="Rhea" id="RHEA:10532"/>
        <dbReference type="ChEBI" id="CHEBI:15377"/>
        <dbReference type="ChEBI" id="CHEBI:33384"/>
        <dbReference type="ChEBI" id="CHEBI:57912"/>
        <dbReference type="ChEBI" id="CHEBI:58866"/>
        <dbReference type="ChEBI" id="CHEBI:59776"/>
        <dbReference type="EC" id="4.2.1.20"/>
    </reaction>
</comment>
<name>A0A8H6A2B2_PETAA</name>
<comment type="caution">
    <text evidence="9">The sequence shown here is derived from an EMBL/GenBank/DDBJ whole genome shotgun (WGS) entry which is preliminary data.</text>
</comment>
<accession>A0A8H6A2B2</accession>
<evidence type="ECO:0000256" key="6">
    <source>
        <dbReference type="ARBA" id="ARBA00023141"/>
    </source>
</evidence>
<dbReference type="Proteomes" id="UP000541154">
    <property type="component" value="Unassembled WGS sequence"/>
</dbReference>
<gene>
    <name evidence="9" type="primary">TRP5_1</name>
    <name evidence="9" type="ORF">ETB97_002747</name>
</gene>
<dbReference type="SUPFAM" id="SSF51366">
    <property type="entry name" value="Ribulose-phoshate binding barrel"/>
    <property type="match status" value="1"/>
</dbReference>
<keyword evidence="7" id="KW-0456">Lyase</keyword>
<dbReference type="InterPro" id="IPR011060">
    <property type="entry name" value="RibuloseP-bd_barrel"/>
</dbReference>
<dbReference type="Pfam" id="PF00290">
    <property type="entry name" value="Trp_syntA"/>
    <property type="match status" value="1"/>
</dbReference>
<dbReference type="Gene3D" id="3.20.20.70">
    <property type="entry name" value="Aldolase class I"/>
    <property type="match status" value="1"/>
</dbReference>
<dbReference type="EC" id="4.2.1.20" evidence="3"/>
<proteinExistence type="predicted"/>
<protein>
    <recommendedName>
        <fullName evidence="3">tryptophan synthase</fullName>
        <ecNumber evidence="3">4.2.1.20</ecNumber>
    </recommendedName>
</protein>
<evidence type="ECO:0000256" key="4">
    <source>
        <dbReference type="ARBA" id="ARBA00022605"/>
    </source>
</evidence>
<dbReference type="EMBL" id="SPNV01000160">
    <property type="protein sequence ID" value="KAF5859572.1"/>
    <property type="molecule type" value="Genomic_DNA"/>
</dbReference>
<dbReference type="AlphaFoldDB" id="A0A8H6A2B2"/>
<evidence type="ECO:0000256" key="3">
    <source>
        <dbReference type="ARBA" id="ARBA00012043"/>
    </source>
</evidence>
<evidence type="ECO:0000313" key="9">
    <source>
        <dbReference type="EMBL" id="KAF5859572.1"/>
    </source>
</evidence>
<dbReference type="GO" id="GO:0004834">
    <property type="term" value="F:tryptophan synthase activity"/>
    <property type="evidence" value="ECO:0007669"/>
    <property type="project" value="UniProtKB-EC"/>
</dbReference>
<dbReference type="PANTHER" id="PTHR43406:SF1">
    <property type="entry name" value="TRYPTOPHAN SYNTHASE ALPHA CHAIN, CHLOROPLASTIC"/>
    <property type="match status" value="1"/>
</dbReference>
<evidence type="ECO:0000313" key="10">
    <source>
        <dbReference type="Proteomes" id="UP000541154"/>
    </source>
</evidence>
<evidence type="ECO:0000256" key="8">
    <source>
        <dbReference type="ARBA" id="ARBA00049047"/>
    </source>
</evidence>
<sequence>MKDCKEAGVNGFVMTDLPPEEAVRFRNLRNQSSSSPAASVSRMKALCQIANSFIYVISRMGVTGPPMNLAQIFPNLWNRIRALSGNTLAALGFGVSKREHFLSVQDIAEGCVIGSQIMSVVGDAPAGQEALYAEDYLFSITRLRLQSPFDRPCSEFP</sequence>
<keyword evidence="5" id="KW-0822">Tryptophan biosynthesis</keyword>
<comment type="subunit">
    <text evidence="2">Tetramer of two alpha and two beta chains.</text>
</comment>
<keyword evidence="6" id="KW-0057">Aromatic amino acid biosynthesis</keyword>